<dbReference type="EMBL" id="UGED01000005">
    <property type="protein sequence ID" value="STL28305.1"/>
    <property type="molecule type" value="Genomic_DNA"/>
</dbReference>
<accession>A0A377ART1</accession>
<reference evidence="1 2" key="1">
    <citation type="submission" date="2018-06" db="EMBL/GenBank/DDBJ databases">
        <authorList>
            <consortium name="Pathogen Informatics"/>
            <person name="Doyle S."/>
        </authorList>
    </citation>
    <scope>NUCLEOTIDE SEQUENCE [LARGE SCALE GENOMIC DNA]</scope>
    <source>
        <strain evidence="1 2">NCTC9962</strain>
    </source>
</reference>
<evidence type="ECO:0000313" key="1">
    <source>
        <dbReference type="EMBL" id="STL28305.1"/>
    </source>
</evidence>
<name>A0A377ART1_ECOLX</name>
<dbReference type="Proteomes" id="UP000254052">
    <property type="component" value="Unassembled WGS sequence"/>
</dbReference>
<proteinExistence type="predicted"/>
<sequence>MELIARGSDFSGSWFPQLLYLPAQSHESENRYLESGKEAT</sequence>
<evidence type="ECO:0000313" key="2">
    <source>
        <dbReference type="Proteomes" id="UP000254052"/>
    </source>
</evidence>
<gene>
    <name evidence="1" type="ORF">NCTC9962_01760</name>
</gene>
<dbReference type="AlphaFoldDB" id="A0A377ART1"/>
<organism evidence="1 2">
    <name type="scientific">Escherichia coli</name>
    <dbReference type="NCBI Taxonomy" id="562"/>
    <lineage>
        <taxon>Bacteria</taxon>
        <taxon>Pseudomonadati</taxon>
        <taxon>Pseudomonadota</taxon>
        <taxon>Gammaproteobacteria</taxon>
        <taxon>Enterobacterales</taxon>
        <taxon>Enterobacteriaceae</taxon>
        <taxon>Escherichia</taxon>
    </lineage>
</organism>
<protein>
    <submittedName>
        <fullName evidence="1">Uncharacterized protein</fullName>
    </submittedName>
</protein>